<evidence type="ECO:0000256" key="3">
    <source>
        <dbReference type="SAM" id="Phobius"/>
    </source>
</evidence>
<dbReference type="PROSITE" id="PS00652">
    <property type="entry name" value="TNFR_NGFR_1"/>
    <property type="match status" value="1"/>
</dbReference>
<feature type="region of interest" description="Disordered" evidence="2">
    <location>
        <begin position="275"/>
        <end position="300"/>
    </location>
</feature>
<dbReference type="OMA" id="LPWTRCS"/>
<dbReference type="GO" id="GO:0050830">
    <property type="term" value="P:defense response to Gram-positive bacterium"/>
    <property type="evidence" value="ECO:0007669"/>
    <property type="project" value="TreeGrafter"/>
</dbReference>
<proteinExistence type="predicted"/>
<dbReference type="AlphaFoldDB" id="A0A3Q1AWT7"/>
<feature type="disulfide bond" evidence="1">
    <location>
        <begin position="77"/>
        <end position="90"/>
    </location>
</feature>
<dbReference type="FunFam" id="2.10.50.10:FF:000065">
    <property type="entry name" value="TNF receptor superfamily member 14"/>
    <property type="match status" value="1"/>
</dbReference>
<dbReference type="GO" id="GO:0050829">
    <property type="term" value="P:defense response to Gram-negative bacterium"/>
    <property type="evidence" value="ECO:0007669"/>
    <property type="project" value="TreeGrafter"/>
</dbReference>
<protein>
    <recommendedName>
        <fullName evidence="4">TNFR-Cys domain-containing protein</fullName>
    </recommendedName>
</protein>
<dbReference type="GO" id="GO:0009897">
    <property type="term" value="C:external side of plasma membrane"/>
    <property type="evidence" value="ECO:0007669"/>
    <property type="project" value="TreeGrafter"/>
</dbReference>
<accession>A0A3Q1AWT7</accession>
<organism evidence="5 6">
    <name type="scientific">Amphiprion ocellaris</name>
    <name type="common">Clown anemonefish</name>
    <dbReference type="NCBI Taxonomy" id="80972"/>
    <lineage>
        <taxon>Eukaryota</taxon>
        <taxon>Metazoa</taxon>
        <taxon>Chordata</taxon>
        <taxon>Craniata</taxon>
        <taxon>Vertebrata</taxon>
        <taxon>Euteleostomi</taxon>
        <taxon>Actinopterygii</taxon>
        <taxon>Neopterygii</taxon>
        <taxon>Teleostei</taxon>
        <taxon>Neoteleostei</taxon>
        <taxon>Acanthomorphata</taxon>
        <taxon>Ovalentaria</taxon>
        <taxon>Pomacentridae</taxon>
        <taxon>Amphiprion</taxon>
    </lineage>
</organism>
<evidence type="ECO:0000256" key="2">
    <source>
        <dbReference type="SAM" id="MobiDB-lite"/>
    </source>
</evidence>
<feature type="compositionally biased region" description="Polar residues" evidence="2">
    <location>
        <begin position="275"/>
        <end position="287"/>
    </location>
</feature>
<evidence type="ECO:0000313" key="5">
    <source>
        <dbReference type="Ensembl" id="ENSAOCP00000005982.2"/>
    </source>
</evidence>
<evidence type="ECO:0000313" key="6">
    <source>
        <dbReference type="Proteomes" id="UP001501940"/>
    </source>
</evidence>
<reference evidence="5" key="3">
    <citation type="submission" date="2025-09" db="UniProtKB">
        <authorList>
            <consortium name="Ensembl"/>
        </authorList>
    </citation>
    <scope>IDENTIFICATION</scope>
</reference>
<feature type="repeat" description="TNFR-Cys" evidence="1">
    <location>
        <begin position="64"/>
        <end position="98"/>
    </location>
</feature>
<dbReference type="FunFam" id="2.10.50.10:FF:000007">
    <property type="entry name" value="TNF receptor superfamily member 14"/>
    <property type="match status" value="1"/>
</dbReference>
<evidence type="ECO:0000259" key="4">
    <source>
        <dbReference type="PROSITE" id="PS50050"/>
    </source>
</evidence>
<dbReference type="GeneTree" id="ENSGT00950000183126"/>
<dbReference type="SMART" id="SM00208">
    <property type="entry name" value="TNFR"/>
    <property type="match status" value="4"/>
</dbReference>
<feature type="disulfide bond" evidence="1">
    <location>
        <begin position="101"/>
        <end position="116"/>
    </location>
</feature>
<dbReference type="CDD" id="cd13405">
    <property type="entry name" value="TNFRSF14_teleost"/>
    <property type="match status" value="1"/>
</dbReference>
<dbReference type="GO" id="GO:0046642">
    <property type="term" value="P:negative regulation of alpha-beta T cell proliferation"/>
    <property type="evidence" value="ECO:0007669"/>
    <property type="project" value="TreeGrafter"/>
</dbReference>
<dbReference type="InterPro" id="IPR001368">
    <property type="entry name" value="TNFR/NGFR_Cys_rich_reg"/>
</dbReference>
<dbReference type="PANTHER" id="PTHR46838:SF1">
    <property type="entry name" value="TUMOR NECROSIS FACTOR RECEPTOR SUPERFAMILY MEMBER 14"/>
    <property type="match status" value="1"/>
</dbReference>
<feature type="repeat" description="TNFR-Cys" evidence="1">
    <location>
        <begin position="100"/>
        <end position="143"/>
    </location>
</feature>
<dbReference type="Proteomes" id="UP001501940">
    <property type="component" value="Chromosome 8"/>
</dbReference>
<dbReference type="GO" id="GO:2000406">
    <property type="term" value="P:positive regulation of T cell migration"/>
    <property type="evidence" value="ECO:0007669"/>
    <property type="project" value="TreeGrafter"/>
</dbReference>
<keyword evidence="1" id="KW-1015">Disulfide bond</keyword>
<comment type="caution">
    <text evidence="1">Lacks conserved residue(s) required for the propagation of feature annotation.</text>
</comment>
<reference evidence="5 6" key="1">
    <citation type="submission" date="2022-01" db="EMBL/GenBank/DDBJ databases">
        <title>A chromosome-scale genome assembly of the false clownfish, Amphiprion ocellaris.</title>
        <authorList>
            <person name="Ryu T."/>
        </authorList>
    </citation>
    <scope>NUCLEOTIDE SEQUENCE [LARGE SCALE GENOMIC DNA]</scope>
</reference>
<dbReference type="Ensembl" id="ENSAOCT00000005384.2">
    <property type="protein sequence ID" value="ENSAOCP00000005982.2"/>
    <property type="gene ID" value="ENSAOCG00000009581.2"/>
</dbReference>
<keyword evidence="3" id="KW-0472">Membrane</keyword>
<dbReference type="Pfam" id="PF00020">
    <property type="entry name" value="TNFR_c6"/>
    <property type="match status" value="1"/>
</dbReference>
<keyword evidence="3" id="KW-1133">Transmembrane helix</keyword>
<evidence type="ECO:0000256" key="1">
    <source>
        <dbReference type="PROSITE-ProRule" id="PRU00206"/>
    </source>
</evidence>
<name>A0A3Q1AWT7_AMPOC</name>
<feature type="transmembrane region" description="Helical" evidence="3">
    <location>
        <begin position="236"/>
        <end position="258"/>
    </location>
</feature>
<dbReference type="PANTHER" id="PTHR46838">
    <property type="entry name" value="TUMOR NECROSIS FACTOR RECEPTOR SUPERFAMILY MEMBER 14"/>
    <property type="match status" value="1"/>
</dbReference>
<feature type="disulfide bond" evidence="1">
    <location>
        <begin position="80"/>
        <end position="98"/>
    </location>
</feature>
<feature type="domain" description="TNFR-Cys" evidence="4">
    <location>
        <begin position="64"/>
        <end position="98"/>
    </location>
</feature>
<sequence>MFYHIDDIFLQLQLNKFQFSVRWCLQIKNNYNFQPYEMIWRRKLLTPATFLIIVMNVFTGQTLTCHPAEYQIGNECCPMCPAGSRVKTDCTEFRSTSCLPCLDGTFVDKPTGQKKCFDCTNCDAEGLGLKVKTSCTTTSDAVCEPLDGFYCIDPRGNNCVAAQKHRICHPGQYINQKGTASTDTVCSDCSTGTFSDGTFTSCQPHFQCESVNLQLIKAGTVSTDAECGEKSSNVTVAVIISVVLFLLISAGLVSFFYFRRKKMPFRPAEKNRSSVVLSQPSLENGTESSEEAIPMRISSD</sequence>
<keyword evidence="6" id="KW-1185">Reference proteome</keyword>
<dbReference type="PROSITE" id="PS50050">
    <property type="entry name" value="TNFR_NGFR_2"/>
    <property type="match status" value="2"/>
</dbReference>
<dbReference type="SUPFAM" id="SSF57586">
    <property type="entry name" value="TNF receptor-like"/>
    <property type="match status" value="2"/>
</dbReference>
<feature type="domain" description="TNFR-Cys" evidence="4">
    <location>
        <begin position="100"/>
        <end position="143"/>
    </location>
</feature>
<dbReference type="Gene3D" id="2.10.50.10">
    <property type="entry name" value="Tumor Necrosis Factor Receptor, subunit A, domain 2"/>
    <property type="match status" value="3"/>
</dbReference>
<dbReference type="GO" id="GO:0002720">
    <property type="term" value="P:positive regulation of cytokine production involved in immune response"/>
    <property type="evidence" value="ECO:0007669"/>
    <property type="project" value="TreeGrafter"/>
</dbReference>
<reference evidence="5" key="2">
    <citation type="submission" date="2025-08" db="UniProtKB">
        <authorList>
            <consortium name="Ensembl"/>
        </authorList>
    </citation>
    <scope>IDENTIFICATION</scope>
</reference>
<keyword evidence="3" id="KW-0812">Transmembrane</keyword>